<protein>
    <recommendedName>
        <fullName evidence="3">F-box domain-containing protein</fullName>
    </recommendedName>
</protein>
<comment type="caution">
    <text evidence="1">The sequence shown here is derived from an EMBL/GenBank/DDBJ whole genome shotgun (WGS) entry which is preliminary data.</text>
</comment>
<evidence type="ECO:0000313" key="1">
    <source>
        <dbReference type="EMBL" id="KAG2096341.1"/>
    </source>
</evidence>
<dbReference type="GeneID" id="64696404"/>
<evidence type="ECO:0000313" key="2">
    <source>
        <dbReference type="Proteomes" id="UP000823399"/>
    </source>
</evidence>
<proteinExistence type="predicted"/>
<reference evidence="1" key="1">
    <citation type="journal article" date="2020" name="New Phytol.">
        <title>Comparative genomics reveals dynamic genome evolution in host specialist ectomycorrhizal fungi.</title>
        <authorList>
            <person name="Lofgren L.A."/>
            <person name="Nguyen N.H."/>
            <person name="Vilgalys R."/>
            <person name="Ruytinx J."/>
            <person name="Liao H.L."/>
            <person name="Branco S."/>
            <person name="Kuo A."/>
            <person name="LaButti K."/>
            <person name="Lipzen A."/>
            <person name="Andreopoulos W."/>
            <person name="Pangilinan J."/>
            <person name="Riley R."/>
            <person name="Hundley H."/>
            <person name="Na H."/>
            <person name="Barry K."/>
            <person name="Grigoriev I.V."/>
            <person name="Stajich J.E."/>
            <person name="Kennedy P.G."/>
        </authorList>
    </citation>
    <scope>NUCLEOTIDE SEQUENCE</scope>
    <source>
        <strain evidence="1">FC423</strain>
    </source>
</reference>
<sequence>MDEYDNIANPVSLVFDRIRWCTRLVTLSCPMIDGAIWKHLSHIPTLLKLEIVHGYDDPPSLSKRDIVNLSFLNLTSLSFRQLDDGADIITVIQHSQFPSLKEFKLEASYLTSEAAERLFHALSHCKACQTIETISFCLFDEDPEDVETLTPIPHFLCFTQLRTLQLIFNDSYIYLDNDMLLQAMSSWPHIHTLEINYSVDRAPSSEVSLHGLFTALGLCPQLHTLLVPINIATLDVDPDAEPIQHTSLRSLGLETSESEIADAETLARIISAWLPCVDRVQSLDYMRWDEVNKHLKSLTAAAALYVVGAS</sequence>
<keyword evidence="2" id="KW-1185">Reference proteome</keyword>
<dbReference type="EMBL" id="JABBWM010000070">
    <property type="protein sequence ID" value="KAG2096341.1"/>
    <property type="molecule type" value="Genomic_DNA"/>
</dbReference>
<organism evidence="1 2">
    <name type="scientific">Suillus discolor</name>
    <dbReference type="NCBI Taxonomy" id="1912936"/>
    <lineage>
        <taxon>Eukaryota</taxon>
        <taxon>Fungi</taxon>
        <taxon>Dikarya</taxon>
        <taxon>Basidiomycota</taxon>
        <taxon>Agaricomycotina</taxon>
        <taxon>Agaricomycetes</taxon>
        <taxon>Agaricomycetidae</taxon>
        <taxon>Boletales</taxon>
        <taxon>Suillineae</taxon>
        <taxon>Suillaceae</taxon>
        <taxon>Suillus</taxon>
    </lineage>
</organism>
<dbReference type="InterPro" id="IPR032675">
    <property type="entry name" value="LRR_dom_sf"/>
</dbReference>
<dbReference type="AlphaFoldDB" id="A0A9P7EZA6"/>
<dbReference type="Gene3D" id="3.80.10.10">
    <property type="entry name" value="Ribonuclease Inhibitor"/>
    <property type="match status" value="1"/>
</dbReference>
<dbReference type="RefSeq" id="XP_041288184.1">
    <property type="nucleotide sequence ID" value="XM_041434145.1"/>
</dbReference>
<evidence type="ECO:0008006" key="3">
    <source>
        <dbReference type="Google" id="ProtNLM"/>
    </source>
</evidence>
<dbReference type="SUPFAM" id="SSF52047">
    <property type="entry name" value="RNI-like"/>
    <property type="match status" value="1"/>
</dbReference>
<accession>A0A9P7EZA6</accession>
<name>A0A9P7EZA6_9AGAM</name>
<gene>
    <name evidence="1" type="ORF">F5147DRAFT_656648</name>
</gene>
<dbReference type="OrthoDB" id="2676880at2759"/>
<dbReference type="Proteomes" id="UP000823399">
    <property type="component" value="Unassembled WGS sequence"/>
</dbReference>